<protein>
    <submittedName>
        <fullName evidence="2">Uncharacterized protein</fullName>
    </submittedName>
</protein>
<feature type="region of interest" description="Disordered" evidence="1">
    <location>
        <begin position="59"/>
        <end position="92"/>
    </location>
</feature>
<evidence type="ECO:0000313" key="2">
    <source>
        <dbReference type="EMBL" id="ERJ07440.1"/>
    </source>
</evidence>
<proteinExistence type="predicted"/>
<evidence type="ECO:0000313" key="3">
    <source>
        <dbReference type="Proteomes" id="UP000003861"/>
    </source>
</evidence>
<sequence length="92" mass="9927">MTGSGNGGSDTESHDPTVTELLGSLGSDHDSDLTPVETQDILKEIHPAVMGGLIRRWSTARDDSGQSSAEHPDFRRAVNQALDNYPEGYEDN</sequence>
<accession>U2FBR5</accession>
<evidence type="ECO:0000256" key="1">
    <source>
        <dbReference type="SAM" id="MobiDB-lite"/>
    </source>
</evidence>
<feature type="region of interest" description="Disordered" evidence="1">
    <location>
        <begin position="1"/>
        <end position="34"/>
    </location>
</feature>
<name>U2FBR5_9EURY</name>
<comment type="caution">
    <text evidence="2">The sequence shown here is derived from an EMBL/GenBank/DDBJ whole genome shotgun (WGS) entry which is preliminary data.</text>
</comment>
<dbReference type="AlphaFoldDB" id="U2FBR5"/>
<reference evidence="2 3" key="2">
    <citation type="journal article" date="2013" name="PLoS ONE">
        <title>INDIGO - INtegrated Data Warehouse of MIcrobial GenOmes with Examples from the Red Sea Extremophiles.</title>
        <authorList>
            <person name="Alam I."/>
            <person name="Antunes A."/>
            <person name="Kamau A.A."/>
            <person name="Ba Alawi W."/>
            <person name="Kalkatawi M."/>
            <person name="Stingl U."/>
            <person name="Bajic V.B."/>
        </authorList>
    </citation>
    <scope>NUCLEOTIDE SEQUENCE [LARGE SCALE GENOMIC DNA]</scope>
    <source>
        <strain evidence="2 3">SARL4B</strain>
    </source>
</reference>
<dbReference type="Proteomes" id="UP000003861">
    <property type="component" value="Unassembled WGS sequence"/>
</dbReference>
<dbReference type="EMBL" id="AFNT02000003">
    <property type="protein sequence ID" value="ERJ07440.1"/>
    <property type="molecule type" value="Genomic_DNA"/>
</dbReference>
<organism evidence="2 3">
    <name type="scientific">Halorhabdus tiamatea SARL4B</name>
    <dbReference type="NCBI Taxonomy" id="1033806"/>
    <lineage>
        <taxon>Archaea</taxon>
        <taxon>Methanobacteriati</taxon>
        <taxon>Methanobacteriota</taxon>
        <taxon>Stenosarchaea group</taxon>
        <taxon>Halobacteria</taxon>
        <taxon>Halobacteriales</taxon>
        <taxon>Haloarculaceae</taxon>
        <taxon>Halorhabdus</taxon>
    </lineage>
</organism>
<feature type="compositionally biased region" description="Basic and acidic residues" evidence="1">
    <location>
        <begin position="59"/>
        <end position="76"/>
    </location>
</feature>
<reference evidence="2 3" key="1">
    <citation type="journal article" date="2011" name="J. Bacteriol.">
        <title>Genome sequence of Halorhabdus tiamatea, the first archaeon isolated from a deep-sea anoxic brine lake.</title>
        <authorList>
            <person name="Antunes A."/>
            <person name="Alam I."/>
            <person name="Bajic V.B."/>
            <person name="Stingl U."/>
        </authorList>
    </citation>
    <scope>NUCLEOTIDE SEQUENCE [LARGE SCALE GENOMIC DNA]</scope>
    <source>
        <strain evidence="2 3">SARL4B</strain>
    </source>
</reference>
<gene>
    <name evidence="2" type="ORF">HLRTI_000482</name>
</gene>